<dbReference type="GO" id="GO:0016787">
    <property type="term" value="F:hydrolase activity"/>
    <property type="evidence" value="ECO:0007669"/>
    <property type="project" value="UniProtKB-KW"/>
</dbReference>
<dbReference type="InterPro" id="IPR013094">
    <property type="entry name" value="AB_hydrolase_3"/>
</dbReference>
<organism evidence="3 4">
    <name type="scientific">Rhizodiscina lignyota</name>
    <dbReference type="NCBI Taxonomy" id="1504668"/>
    <lineage>
        <taxon>Eukaryota</taxon>
        <taxon>Fungi</taxon>
        <taxon>Dikarya</taxon>
        <taxon>Ascomycota</taxon>
        <taxon>Pezizomycotina</taxon>
        <taxon>Dothideomycetes</taxon>
        <taxon>Pleosporomycetidae</taxon>
        <taxon>Aulographales</taxon>
        <taxon>Rhizodiscinaceae</taxon>
        <taxon>Rhizodiscina</taxon>
    </lineage>
</organism>
<sequence>MASADGPLINPIVPELIDKMDPQFVEIYTKYQAPRVRADQVSIEEYRKNTPKYTFPITEGPKPEVGSTRIYKVPVDNPSGEIQVEVFFPSEDAAQAGGLKNSAGLPCHLDYHGGGWVIGTLKSDESWCRQACQILGMVIVNVDYRLAPEYPYPVQIWDSWAALKWVIANASELGIDPSRVSIGGLSAGGHLAAVLSLLARDEPGMPPLKLQLLVVPAVDCRFTPIEGPYDASVDPYESHVSCSDAPCLPLNRMRWFSNLWLGTDPVKRKEYTNEWIASPILAENHANLAPASIHCAEFDVLRSEGEAYHKKLQEAGTTSQIKIYKGVAHPFGHWDGELEKGKEYVRDTFDVLKKVHAP</sequence>
<keyword evidence="1 3" id="KW-0378">Hydrolase</keyword>
<dbReference type="EMBL" id="ML978129">
    <property type="protein sequence ID" value="KAF2096549.1"/>
    <property type="molecule type" value="Genomic_DNA"/>
</dbReference>
<dbReference type="PANTHER" id="PTHR48081">
    <property type="entry name" value="AB HYDROLASE SUPERFAMILY PROTEIN C4A8.06C"/>
    <property type="match status" value="1"/>
</dbReference>
<dbReference type="InterPro" id="IPR050300">
    <property type="entry name" value="GDXG_lipolytic_enzyme"/>
</dbReference>
<keyword evidence="4" id="KW-1185">Reference proteome</keyword>
<dbReference type="InterPro" id="IPR029058">
    <property type="entry name" value="AB_hydrolase_fold"/>
</dbReference>
<accession>A0A9P4M883</accession>
<reference evidence="3" key="1">
    <citation type="journal article" date="2020" name="Stud. Mycol.">
        <title>101 Dothideomycetes genomes: a test case for predicting lifestyles and emergence of pathogens.</title>
        <authorList>
            <person name="Haridas S."/>
            <person name="Albert R."/>
            <person name="Binder M."/>
            <person name="Bloem J."/>
            <person name="Labutti K."/>
            <person name="Salamov A."/>
            <person name="Andreopoulos B."/>
            <person name="Baker S."/>
            <person name="Barry K."/>
            <person name="Bills G."/>
            <person name="Bluhm B."/>
            <person name="Cannon C."/>
            <person name="Castanera R."/>
            <person name="Culley D."/>
            <person name="Daum C."/>
            <person name="Ezra D."/>
            <person name="Gonzalez J."/>
            <person name="Henrissat B."/>
            <person name="Kuo A."/>
            <person name="Liang C."/>
            <person name="Lipzen A."/>
            <person name="Lutzoni F."/>
            <person name="Magnuson J."/>
            <person name="Mondo S."/>
            <person name="Nolan M."/>
            <person name="Ohm R."/>
            <person name="Pangilinan J."/>
            <person name="Park H.-J."/>
            <person name="Ramirez L."/>
            <person name="Alfaro M."/>
            <person name="Sun H."/>
            <person name="Tritt A."/>
            <person name="Yoshinaga Y."/>
            <person name="Zwiers L.-H."/>
            <person name="Turgeon B."/>
            <person name="Goodwin S."/>
            <person name="Spatafora J."/>
            <person name="Crous P."/>
            <person name="Grigoriev I."/>
        </authorList>
    </citation>
    <scope>NUCLEOTIDE SEQUENCE</scope>
    <source>
        <strain evidence="3">CBS 133067</strain>
    </source>
</reference>
<evidence type="ECO:0000259" key="2">
    <source>
        <dbReference type="Pfam" id="PF07859"/>
    </source>
</evidence>
<name>A0A9P4M883_9PEZI</name>
<comment type="caution">
    <text evidence="3">The sequence shown here is derived from an EMBL/GenBank/DDBJ whole genome shotgun (WGS) entry which is preliminary data.</text>
</comment>
<dbReference type="PANTHER" id="PTHR48081:SF8">
    <property type="entry name" value="ALPHA_BETA HYDROLASE FOLD-3 DOMAIN-CONTAINING PROTEIN-RELATED"/>
    <property type="match status" value="1"/>
</dbReference>
<dbReference type="Gene3D" id="3.40.50.1820">
    <property type="entry name" value="alpha/beta hydrolase"/>
    <property type="match status" value="1"/>
</dbReference>
<evidence type="ECO:0000256" key="1">
    <source>
        <dbReference type="ARBA" id="ARBA00022801"/>
    </source>
</evidence>
<evidence type="ECO:0000313" key="3">
    <source>
        <dbReference type="EMBL" id="KAF2096549.1"/>
    </source>
</evidence>
<dbReference type="AlphaFoldDB" id="A0A9P4M883"/>
<protein>
    <submittedName>
        <fullName evidence="3">Alpha beta hydrolase fold-3 domain-containing protein</fullName>
    </submittedName>
</protein>
<feature type="domain" description="Alpha/beta hydrolase fold-3" evidence="2">
    <location>
        <begin position="110"/>
        <end position="331"/>
    </location>
</feature>
<proteinExistence type="predicted"/>
<dbReference type="Proteomes" id="UP000799772">
    <property type="component" value="Unassembled WGS sequence"/>
</dbReference>
<dbReference type="OrthoDB" id="408631at2759"/>
<dbReference type="Pfam" id="PF07859">
    <property type="entry name" value="Abhydrolase_3"/>
    <property type="match status" value="1"/>
</dbReference>
<evidence type="ECO:0000313" key="4">
    <source>
        <dbReference type="Proteomes" id="UP000799772"/>
    </source>
</evidence>
<gene>
    <name evidence="3" type="ORF">NA57DRAFT_78153</name>
</gene>
<dbReference type="SUPFAM" id="SSF53474">
    <property type="entry name" value="alpha/beta-Hydrolases"/>
    <property type="match status" value="1"/>
</dbReference>